<proteinExistence type="predicted"/>
<dbReference type="EMBL" id="QPII01000014">
    <property type="protein sequence ID" value="RCV87622.1"/>
    <property type="molecule type" value="Genomic_DNA"/>
</dbReference>
<evidence type="ECO:0000313" key="1">
    <source>
        <dbReference type="EMBL" id="RCV87622.1"/>
    </source>
</evidence>
<evidence type="ECO:0000313" key="2">
    <source>
        <dbReference type="Proteomes" id="UP000252405"/>
    </source>
</evidence>
<name>A0A368TU92_9GAMM</name>
<sequence length="774" mass="84842">MPADRYQVVEQQLQQAYRFTEEALAELAMERYAVPSRQALIGDDVEELFDWVRDETRWLPYQGALRGARGVLMDGHGSHLDRALLLAELLESAGYRVRLARATLDDGSIEALLGDWQSDVGHVSARPSLVAASSDYATAAQRLNADEGAVQRQVELSDERAERMAARVSDRTLEQANYLAGHLAGQLDLASADEGNSDEWRRAVADHWWVQWESPGGWQDLDPVSRRHRPGERVHEGEFESLWPEAIPEEQWHRLRFEVVAERLEAGKLEERTALDHEAAAAALIGRSLMLDLQPMGLPPAATLMGGDTGFSPDELPTLLGSSEEWLPLLLVDGEPVIQHSILHDGSLGDPESGTAISEAYSEATTALGQIGIGGRRGQQEAEAPPELTATFLRLSVSAPGRETDIFERSLMDVLGGERREVGVEDLSFSDAMREARAFSMLSSTELLAQSHWWPTEYTLGQLLLGTLDNRMVSLGAVHALRRDEASLMGQALERFEPHPVDLMALAHHRHARSPHRDHIALTRLNLLSTFEHLTLEEEGPLFEHGFDIIDNRIEVLPGSAGPRQVRLAQGVLDTVLEAELMRSTEERHLDSAEGSPVNASLALADALSHGIDWQLVTSGDALQSVDADTATHLRESLDRGQWLVMATKPEAVVTWWRIDPETGDTLGMGPQGRGQMTEQILVLMNSIDNAASAVAMVQSIWSCILTKPSAGSMQCCILREGAKAAGGKALGKLSDQWVEIASWAIESKIYLAALDSVFGEVNGAIVDTLPDPC</sequence>
<dbReference type="RefSeq" id="WP_114480046.1">
    <property type="nucleotide sequence ID" value="NZ_QPII01000014.1"/>
</dbReference>
<dbReference type="AlphaFoldDB" id="A0A368TU92"/>
<dbReference type="Proteomes" id="UP000252405">
    <property type="component" value="Unassembled WGS sequence"/>
</dbReference>
<dbReference type="OrthoDB" id="6126860at2"/>
<dbReference type="SUPFAM" id="SSF54001">
    <property type="entry name" value="Cysteine proteinases"/>
    <property type="match status" value="1"/>
</dbReference>
<protein>
    <submittedName>
        <fullName evidence="1">Uncharacterized protein</fullName>
    </submittedName>
</protein>
<reference evidence="1 2" key="1">
    <citation type="submission" date="2018-07" db="EMBL/GenBank/DDBJ databases">
        <title>Halomonas montanilacus sp. nov., isolated from Lake Pengyan on Tibetan Plateau.</title>
        <authorList>
            <person name="Lu H."/>
            <person name="Xing P."/>
            <person name="Wu Q."/>
        </authorList>
    </citation>
    <scope>NUCLEOTIDE SEQUENCE [LARGE SCALE GENOMIC DNA]</scope>
    <source>
        <strain evidence="1 2">PYC7W</strain>
    </source>
</reference>
<organism evidence="1 2">
    <name type="scientific">Billgrantia montanilacus</name>
    <dbReference type="NCBI Taxonomy" id="2282305"/>
    <lineage>
        <taxon>Bacteria</taxon>
        <taxon>Pseudomonadati</taxon>
        <taxon>Pseudomonadota</taxon>
        <taxon>Gammaproteobacteria</taxon>
        <taxon>Oceanospirillales</taxon>
        <taxon>Halomonadaceae</taxon>
        <taxon>Billgrantia</taxon>
    </lineage>
</organism>
<accession>A0A368TU92</accession>
<comment type="caution">
    <text evidence="1">The sequence shown here is derived from an EMBL/GenBank/DDBJ whole genome shotgun (WGS) entry which is preliminary data.</text>
</comment>
<keyword evidence="2" id="KW-1185">Reference proteome</keyword>
<dbReference type="InterPro" id="IPR038765">
    <property type="entry name" value="Papain-like_cys_pep_sf"/>
</dbReference>
<gene>
    <name evidence="1" type="ORF">DU505_16300</name>
</gene>